<protein>
    <submittedName>
        <fullName evidence="1">Uncharacterized protein</fullName>
    </submittedName>
</protein>
<dbReference type="STRING" id="28092.WM40_25085"/>
<name>A0A0F5JUY3_9BURK</name>
<gene>
    <name evidence="1" type="ORF">WM40_25085</name>
</gene>
<organism evidence="1 2">
    <name type="scientific">Robbsia andropogonis</name>
    <dbReference type="NCBI Taxonomy" id="28092"/>
    <lineage>
        <taxon>Bacteria</taxon>
        <taxon>Pseudomonadati</taxon>
        <taxon>Pseudomonadota</taxon>
        <taxon>Betaproteobacteria</taxon>
        <taxon>Burkholderiales</taxon>
        <taxon>Burkholderiaceae</taxon>
        <taxon>Robbsia</taxon>
    </lineage>
</organism>
<dbReference type="PATRIC" id="fig|28092.6.peg.5925"/>
<evidence type="ECO:0000313" key="2">
    <source>
        <dbReference type="Proteomes" id="UP000033618"/>
    </source>
</evidence>
<sequence length="73" mass="7669">MENNHLPSAADLGSCAILSVGSSLKDGKRISSLTIEGGLLDFADLEPGNLVIAWASHGSLFIDRLSNGIDQQM</sequence>
<evidence type="ECO:0000313" key="1">
    <source>
        <dbReference type="EMBL" id="KKB61112.1"/>
    </source>
</evidence>
<dbReference type="AlphaFoldDB" id="A0A0F5JUY3"/>
<accession>A0A0F5JUY3</accession>
<comment type="caution">
    <text evidence="1">The sequence shown here is derived from an EMBL/GenBank/DDBJ whole genome shotgun (WGS) entry which is preliminary data.</text>
</comment>
<dbReference type="Proteomes" id="UP000033618">
    <property type="component" value="Unassembled WGS sequence"/>
</dbReference>
<dbReference type="RefSeq" id="WP_046154343.1">
    <property type="nucleotide sequence ID" value="NZ_CADFGU010000006.1"/>
</dbReference>
<reference evidence="1 2" key="1">
    <citation type="submission" date="2015-03" db="EMBL/GenBank/DDBJ databases">
        <title>Draft Genome Sequence of Burkholderia andropogonis type strain ICMP2807, isolated from Sorghum bicolor.</title>
        <authorList>
            <person name="Lopes-Santos L."/>
            <person name="Castro D.B."/>
            <person name="Ottoboni L.M."/>
            <person name="Park D."/>
            <person name="Weirc B.S."/>
            <person name="Destefano S.A."/>
        </authorList>
    </citation>
    <scope>NUCLEOTIDE SEQUENCE [LARGE SCALE GENOMIC DNA]</scope>
    <source>
        <strain evidence="1 2">ICMP2807</strain>
    </source>
</reference>
<keyword evidence="2" id="KW-1185">Reference proteome</keyword>
<proteinExistence type="predicted"/>
<dbReference type="EMBL" id="LAQU01000070">
    <property type="protein sequence ID" value="KKB61112.1"/>
    <property type="molecule type" value="Genomic_DNA"/>
</dbReference>